<accession>A0A1H0LQW1</accession>
<dbReference type="SUPFAM" id="SSF53335">
    <property type="entry name" value="S-adenosyl-L-methionine-dependent methyltransferases"/>
    <property type="match status" value="1"/>
</dbReference>
<dbReference type="RefSeq" id="WP_157695311.1">
    <property type="nucleotide sequence ID" value="NZ_LT629710.1"/>
</dbReference>
<dbReference type="Proteomes" id="UP000198741">
    <property type="component" value="Chromosome I"/>
</dbReference>
<gene>
    <name evidence="2" type="ORF">SAMN04515671_1765</name>
</gene>
<sequence length="234" mass="26477">MQWRHRTGAIEGQRRYWDSAADTTPAWYTATQHHVLDPVFYQEGARETDALFGVLRLPTSGTNLLEIGCGPGRMTGRLAELYDAVTAVDISPQMIARAEFVHRDSHSNISFRTVTGNGDLPFAGESFDGVFSYITLQHIPDPRHQLRYIEESLRVVRRSGWCAIQVRSPSKRSIAHEWVGHIGHTLQRKRTLSPAWRGAKIDLASVESLCRRVGADLSVNHLTLRHDWLLISRN</sequence>
<dbReference type="CDD" id="cd02440">
    <property type="entry name" value="AdoMet_MTases"/>
    <property type="match status" value="1"/>
</dbReference>
<evidence type="ECO:0000313" key="2">
    <source>
        <dbReference type="EMBL" id="SDO70588.1"/>
    </source>
</evidence>
<feature type="domain" description="Methyltransferase type 11" evidence="1">
    <location>
        <begin position="65"/>
        <end position="164"/>
    </location>
</feature>
<keyword evidence="3" id="KW-1185">Reference proteome</keyword>
<dbReference type="Pfam" id="PF08241">
    <property type="entry name" value="Methyltransf_11"/>
    <property type="match status" value="1"/>
</dbReference>
<evidence type="ECO:0000313" key="3">
    <source>
        <dbReference type="Proteomes" id="UP000198741"/>
    </source>
</evidence>
<reference evidence="2 3" key="1">
    <citation type="submission" date="2016-10" db="EMBL/GenBank/DDBJ databases">
        <authorList>
            <person name="de Groot N.N."/>
        </authorList>
    </citation>
    <scope>NUCLEOTIDE SEQUENCE [LARGE SCALE GENOMIC DNA]</scope>
    <source>
        <strain evidence="3">P4-7,KCTC 19426,CECT 7604</strain>
    </source>
</reference>
<dbReference type="AlphaFoldDB" id="A0A1H0LQW1"/>
<dbReference type="PANTHER" id="PTHR43861:SF1">
    <property type="entry name" value="TRANS-ACONITATE 2-METHYLTRANSFERASE"/>
    <property type="match status" value="1"/>
</dbReference>
<organism evidence="2 3">
    <name type="scientific">Nakamurella panacisegetis</name>
    <dbReference type="NCBI Taxonomy" id="1090615"/>
    <lineage>
        <taxon>Bacteria</taxon>
        <taxon>Bacillati</taxon>
        <taxon>Actinomycetota</taxon>
        <taxon>Actinomycetes</taxon>
        <taxon>Nakamurellales</taxon>
        <taxon>Nakamurellaceae</taxon>
        <taxon>Nakamurella</taxon>
    </lineage>
</organism>
<dbReference type="GO" id="GO:0032259">
    <property type="term" value="P:methylation"/>
    <property type="evidence" value="ECO:0007669"/>
    <property type="project" value="UniProtKB-KW"/>
</dbReference>
<dbReference type="GO" id="GO:0008757">
    <property type="term" value="F:S-adenosylmethionine-dependent methyltransferase activity"/>
    <property type="evidence" value="ECO:0007669"/>
    <property type="project" value="InterPro"/>
</dbReference>
<protein>
    <submittedName>
        <fullName evidence="2">Methyltransferase domain-containing protein</fullName>
    </submittedName>
</protein>
<dbReference type="PANTHER" id="PTHR43861">
    <property type="entry name" value="TRANS-ACONITATE 2-METHYLTRANSFERASE-RELATED"/>
    <property type="match status" value="1"/>
</dbReference>
<keyword evidence="2" id="KW-0489">Methyltransferase</keyword>
<dbReference type="Gene3D" id="3.40.50.150">
    <property type="entry name" value="Vaccinia Virus protein VP39"/>
    <property type="match status" value="1"/>
</dbReference>
<dbReference type="InterPro" id="IPR013216">
    <property type="entry name" value="Methyltransf_11"/>
</dbReference>
<name>A0A1H0LQW1_9ACTN</name>
<dbReference type="EMBL" id="LT629710">
    <property type="protein sequence ID" value="SDO70588.1"/>
    <property type="molecule type" value="Genomic_DNA"/>
</dbReference>
<keyword evidence="2" id="KW-0808">Transferase</keyword>
<dbReference type="OrthoDB" id="9808140at2"/>
<dbReference type="InterPro" id="IPR029063">
    <property type="entry name" value="SAM-dependent_MTases_sf"/>
</dbReference>
<evidence type="ECO:0000259" key="1">
    <source>
        <dbReference type="Pfam" id="PF08241"/>
    </source>
</evidence>
<dbReference type="STRING" id="1090615.SAMN04515671_1765"/>
<proteinExistence type="predicted"/>